<feature type="transmembrane region" description="Helical" evidence="7">
    <location>
        <begin position="422"/>
        <end position="441"/>
    </location>
</feature>
<evidence type="ECO:0000313" key="10">
    <source>
        <dbReference type="EMBL" id="MFC5862919.1"/>
    </source>
</evidence>
<evidence type="ECO:0000256" key="1">
    <source>
        <dbReference type="ARBA" id="ARBA00004651"/>
    </source>
</evidence>
<feature type="transmembrane region" description="Helical" evidence="7">
    <location>
        <begin position="21"/>
        <end position="44"/>
    </location>
</feature>
<comment type="caution">
    <text evidence="10">The sequence shown here is derived from an EMBL/GenBank/DDBJ whole genome shotgun (WGS) entry which is preliminary data.</text>
</comment>
<evidence type="ECO:0000256" key="5">
    <source>
        <dbReference type="ARBA" id="ARBA00023136"/>
    </source>
</evidence>
<feature type="transmembrane region" description="Helical" evidence="7">
    <location>
        <begin position="277"/>
        <end position="300"/>
    </location>
</feature>
<dbReference type="NCBIfam" id="TIGR03434">
    <property type="entry name" value="ADOP"/>
    <property type="match status" value="1"/>
</dbReference>
<dbReference type="PANTHER" id="PTHR30572">
    <property type="entry name" value="MEMBRANE COMPONENT OF TRANSPORTER-RELATED"/>
    <property type="match status" value="1"/>
</dbReference>
<dbReference type="InterPro" id="IPR017800">
    <property type="entry name" value="ADOP"/>
</dbReference>
<evidence type="ECO:0000256" key="2">
    <source>
        <dbReference type="ARBA" id="ARBA00022475"/>
    </source>
</evidence>
<feature type="domain" description="ABC3 transporter permease C-terminal" evidence="8">
    <location>
        <begin position="705"/>
        <end position="817"/>
    </location>
</feature>
<keyword evidence="4 7" id="KW-1133">Transmembrane helix</keyword>
<gene>
    <name evidence="10" type="ORF">ACFPT7_11500</name>
</gene>
<proteinExistence type="inferred from homology"/>
<feature type="domain" description="MacB-like periplasmic core" evidence="9">
    <location>
        <begin position="421"/>
        <end position="616"/>
    </location>
</feature>
<evidence type="ECO:0000259" key="8">
    <source>
        <dbReference type="Pfam" id="PF02687"/>
    </source>
</evidence>
<feature type="transmembrane region" description="Helical" evidence="7">
    <location>
        <begin position="755"/>
        <end position="772"/>
    </location>
</feature>
<evidence type="ECO:0000313" key="11">
    <source>
        <dbReference type="Proteomes" id="UP001596091"/>
    </source>
</evidence>
<keyword evidence="3 7" id="KW-0812">Transmembrane</keyword>
<dbReference type="InterPro" id="IPR025857">
    <property type="entry name" value="MacB_PCD"/>
</dbReference>
<dbReference type="Pfam" id="PF02687">
    <property type="entry name" value="FtsX"/>
    <property type="match status" value="2"/>
</dbReference>
<feature type="domain" description="MacB-like periplasmic core" evidence="9">
    <location>
        <begin position="24"/>
        <end position="241"/>
    </location>
</feature>
<keyword evidence="2" id="KW-1003">Cell membrane</keyword>
<dbReference type="RefSeq" id="WP_263339058.1">
    <property type="nucleotide sequence ID" value="NZ_JAGSYH010000005.1"/>
</dbReference>
<sequence length="824" mass="88762">MFANCIQDFRYSLRQFRKSPGFAFTAIAVLALGLGANVAVFTLIDGILLRSLPYAHPDRLVAINAPSANGFTMLLNYSNLKQLSDAMGSRTQTGVMLDQSRASVVGPGGRLQVEQETVSSDLMTVLGAQPQIGRSFRPEENEPGREHVLLIGDDVWRRLFNQDPQVVGKSLLVKGRSYTIIGVMPKEFSFPFGGEKQVWSPATIGPQARSAMAGPKQVWGTLFARLPEGVTAASLEADLNRVQAQIAKEVPDSEIPLKLEVTNYQQSLNHQARKPLLLLYMVVFGIWALACLNVTSLMLVRAIGRSREMAVRSALGASRSRLLQQSIVESLLLSIAGSVLGLLTGQLVLKVLWHQIERNLPLTNEVHLEWRVVVSLIMLTCITALLTGIVPALRAARRSVQEDLHGVNSTASASHTRMREGLVIAQLALTLVFLVGAGLFLRTISALRQVPLGFGQQNVLTGGVIVNPTMDAADSDEESAHGLNLVQSAYLPLLDRLRAIPGVRVAALSSVLPMRSEFAVSLAMTLDHKKTAYAQNPTADGRLATAGLVDALGIPMMRGRFFAEEDSSTAPVVVVINEAFANKYFAGQNPVGHTVSMGKGRFADARIVGVIANMKQTDVTKPTKPEMYFCLAQIEPGTPLYGIAKAFMQVAIRASVPADALRAQFDKALHDVAPDATTTDVETIHEAVEDSFGSQTLTSRLLEGFALLALVIASVGLYGLLSFTVAQRTREIAVRFALGAQQASILQMVLRRAQVLMVAGLACGTTLAWFAVKLTQGYIYGVQSHDAATFASVIGVLAAACFVAAWMPARHAAAIEPVVALRSE</sequence>
<dbReference type="EMBL" id="JBHSPH010000003">
    <property type="protein sequence ID" value="MFC5862919.1"/>
    <property type="molecule type" value="Genomic_DNA"/>
</dbReference>
<feature type="transmembrane region" description="Helical" evidence="7">
    <location>
        <begin position="704"/>
        <end position="726"/>
    </location>
</feature>
<keyword evidence="11" id="KW-1185">Reference proteome</keyword>
<evidence type="ECO:0000256" key="4">
    <source>
        <dbReference type="ARBA" id="ARBA00022989"/>
    </source>
</evidence>
<feature type="domain" description="ABC3 transporter permease C-terminal" evidence="8">
    <location>
        <begin position="281"/>
        <end position="399"/>
    </location>
</feature>
<dbReference type="PANTHER" id="PTHR30572:SF4">
    <property type="entry name" value="ABC TRANSPORTER PERMEASE YTRF"/>
    <property type="match status" value="1"/>
</dbReference>
<dbReference type="Proteomes" id="UP001596091">
    <property type="component" value="Unassembled WGS sequence"/>
</dbReference>
<evidence type="ECO:0000259" key="9">
    <source>
        <dbReference type="Pfam" id="PF12704"/>
    </source>
</evidence>
<feature type="transmembrane region" description="Helical" evidence="7">
    <location>
        <begin position="331"/>
        <end position="353"/>
    </location>
</feature>
<dbReference type="InterPro" id="IPR003838">
    <property type="entry name" value="ABC3_permease_C"/>
</dbReference>
<evidence type="ECO:0000256" key="7">
    <source>
        <dbReference type="SAM" id="Phobius"/>
    </source>
</evidence>
<reference evidence="11" key="1">
    <citation type="journal article" date="2019" name="Int. J. Syst. Evol. Microbiol.">
        <title>The Global Catalogue of Microorganisms (GCM) 10K type strain sequencing project: providing services to taxonomists for standard genome sequencing and annotation.</title>
        <authorList>
            <consortium name="The Broad Institute Genomics Platform"/>
            <consortium name="The Broad Institute Genome Sequencing Center for Infectious Disease"/>
            <person name="Wu L."/>
            <person name="Ma J."/>
        </authorList>
    </citation>
    <scope>NUCLEOTIDE SEQUENCE [LARGE SCALE GENOMIC DNA]</scope>
    <source>
        <strain evidence="11">JCM 4087</strain>
    </source>
</reference>
<name>A0ABW1EG14_9BACT</name>
<dbReference type="InterPro" id="IPR050250">
    <property type="entry name" value="Macrolide_Exporter_MacB"/>
</dbReference>
<feature type="transmembrane region" description="Helical" evidence="7">
    <location>
        <begin position="373"/>
        <end position="393"/>
    </location>
</feature>
<protein>
    <submittedName>
        <fullName evidence="10">ABC transporter permease</fullName>
    </submittedName>
</protein>
<feature type="transmembrane region" description="Helical" evidence="7">
    <location>
        <begin position="787"/>
        <end position="807"/>
    </location>
</feature>
<organism evidence="10 11">
    <name type="scientific">Acidicapsa dinghuensis</name>
    <dbReference type="NCBI Taxonomy" id="2218256"/>
    <lineage>
        <taxon>Bacteria</taxon>
        <taxon>Pseudomonadati</taxon>
        <taxon>Acidobacteriota</taxon>
        <taxon>Terriglobia</taxon>
        <taxon>Terriglobales</taxon>
        <taxon>Acidobacteriaceae</taxon>
        <taxon>Acidicapsa</taxon>
    </lineage>
</organism>
<keyword evidence="5 7" id="KW-0472">Membrane</keyword>
<accession>A0ABW1EG14</accession>
<comment type="similarity">
    <text evidence="6">Belongs to the ABC-4 integral membrane protein family.</text>
</comment>
<comment type="subcellular location">
    <subcellularLocation>
        <location evidence="1">Cell membrane</location>
        <topology evidence="1">Multi-pass membrane protein</topology>
    </subcellularLocation>
</comment>
<evidence type="ECO:0000256" key="6">
    <source>
        <dbReference type="ARBA" id="ARBA00038076"/>
    </source>
</evidence>
<dbReference type="Pfam" id="PF12704">
    <property type="entry name" value="MacB_PCD"/>
    <property type="match status" value="2"/>
</dbReference>
<evidence type="ECO:0000256" key="3">
    <source>
        <dbReference type="ARBA" id="ARBA00022692"/>
    </source>
</evidence>